<dbReference type="InterPro" id="IPR019180">
    <property type="entry name" value="Oxidoreductase-like_N"/>
</dbReference>
<organism evidence="2">
    <name type="scientific">marine metagenome</name>
    <dbReference type="NCBI Taxonomy" id="408172"/>
    <lineage>
        <taxon>unclassified sequences</taxon>
        <taxon>metagenomes</taxon>
        <taxon>ecological metagenomes</taxon>
    </lineage>
</organism>
<evidence type="ECO:0000313" key="2">
    <source>
        <dbReference type="EMBL" id="SVD88258.1"/>
    </source>
</evidence>
<accession>A0A382Z0J5</accession>
<reference evidence="2" key="1">
    <citation type="submission" date="2018-05" db="EMBL/GenBank/DDBJ databases">
        <authorList>
            <person name="Lanie J.A."/>
            <person name="Ng W.-L."/>
            <person name="Kazmierczak K.M."/>
            <person name="Andrzejewski T.M."/>
            <person name="Davidsen T.M."/>
            <person name="Wayne K.J."/>
            <person name="Tettelin H."/>
            <person name="Glass J.I."/>
            <person name="Rusch D."/>
            <person name="Podicherti R."/>
            <person name="Tsui H.-C.T."/>
            <person name="Winkler M.E."/>
        </authorList>
    </citation>
    <scope>NUCLEOTIDE SEQUENCE</scope>
</reference>
<gene>
    <name evidence="2" type="ORF">METZ01_LOCUS441112</name>
</gene>
<sequence length="48" mass="5629">MNNPKDLPVKPVKPDESECCNRGCENCVFVYYERALNIWHEKVKCLKS</sequence>
<dbReference type="EMBL" id="UINC01179536">
    <property type="protein sequence ID" value="SVD88258.1"/>
    <property type="molecule type" value="Genomic_DNA"/>
</dbReference>
<name>A0A382Z0J5_9ZZZZ</name>
<evidence type="ECO:0000259" key="1">
    <source>
        <dbReference type="Pfam" id="PF09791"/>
    </source>
</evidence>
<protein>
    <recommendedName>
        <fullName evidence="1">Oxidoreductase-like domain-containing protein</fullName>
    </recommendedName>
</protein>
<dbReference type="Pfam" id="PF09791">
    <property type="entry name" value="Oxidored-like"/>
    <property type="match status" value="1"/>
</dbReference>
<proteinExistence type="predicted"/>
<dbReference type="AlphaFoldDB" id="A0A382Z0J5"/>
<feature type="domain" description="Oxidoreductase-like" evidence="1">
    <location>
        <begin position="7"/>
        <end position="45"/>
    </location>
</feature>